<dbReference type="PANTHER" id="PTHR24092">
    <property type="entry name" value="PROBABLE PHOSPHOLIPID-TRANSPORTING ATPASE"/>
    <property type="match status" value="1"/>
</dbReference>
<dbReference type="GO" id="GO:0140326">
    <property type="term" value="F:ATPase-coupled intramembrane lipid transporter activity"/>
    <property type="evidence" value="ECO:0007669"/>
    <property type="project" value="TreeGrafter"/>
</dbReference>
<dbReference type="Gene3D" id="3.40.50.1000">
    <property type="entry name" value="HAD superfamily/HAD-like"/>
    <property type="match status" value="1"/>
</dbReference>
<dbReference type="EMBL" id="JAIWQS010000002">
    <property type="protein sequence ID" value="KAJ8772231.1"/>
    <property type="molecule type" value="Genomic_DNA"/>
</dbReference>
<evidence type="ECO:0000313" key="2">
    <source>
        <dbReference type="Proteomes" id="UP001159364"/>
    </source>
</evidence>
<keyword evidence="2" id="KW-1185">Reference proteome</keyword>
<reference evidence="1 2" key="1">
    <citation type="submission" date="2021-09" db="EMBL/GenBank/DDBJ databases">
        <title>Genomic insights and catalytic innovation underlie evolution of tropane alkaloids biosynthesis.</title>
        <authorList>
            <person name="Wang Y.-J."/>
            <person name="Tian T."/>
            <person name="Huang J.-P."/>
            <person name="Huang S.-X."/>
        </authorList>
    </citation>
    <scope>NUCLEOTIDE SEQUENCE [LARGE SCALE GENOMIC DNA]</scope>
    <source>
        <strain evidence="1">KIB-2018</strain>
        <tissue evidence="1">Leaf</tissue>
    </source>
</reference>
<organism evidence="1 2">
    <name type="scientific">Erythroxylum novogranatense</name>
    <dbReference type="NCBI Taxonomy" id="1862640"/>
    <lineage>
        <taxon>Eukaryota</taxon>
        <taxon>Viridiplantae</taxon>
        <taxon>Streptophyta</taxon>
        <taxon>Embryophyta</taxon>
        <taxon>Tracheophyta</taxon>
        <taxon>Spermatophyta</taxon>
        <taxon>Magnoliopsida</taxon>
        <taxon>eudicotyledons</taxon>
        <taxon>Gunneridae</taxon>
        <taxon>Pentapetalae</taxon>
        <taxon>rosids</taxon>
        <taxon>fabids</taxon>
        <taxon>Malpighiales</taxon>
        <taxon>Erythroxylaceae</taxon>
        <taxon>Erythroxylum</taxon>
    </lineage>
</organism>
<gene>
    <name evidence="1" type="ORF">K2173_027408</name>
</gene>
<sequence length="151" mass="17386">MAKKALEDWRRKKQDIEMNNRKVKVHSGDGLFDHTRWMNLKVGDIVKVEKDEFFPADLILLSSRVTDPLKRKEVVVIEGLCKMGVKLVMVTGDNWRTTQAVAKEIGIEDVKAKVMPVGKVDVIRSFQKDGSTMVAEDFEFLISHHCRFREQ</sequence>
<evidence type="ECO:0000313" key="1">
    <source>
        <dbReference type="EMBL" id="KAJ8772231.1"/>
    </source>
</evidence>
<dbReference type="Proteomes" id="UP001159364">
    <property type="component" value="Linkage Group LG02"/>
</dbReference>
<accession>A0AAV8U0C2</accession>
<name>A0AAV8U0C2_9ROSI</name>
<comment type="caution">
    <text evidence="1">The sequence shown here is derived from an EMBL/GenBank/DDBJ whole genome shotgun (WGS) entry which is preliminary data.</text>
</comment>
<dbReference type="InterPro" id="IPR023214">
    <property type="entry name" value="HAD_sf"/>
</dbReference>
<dbReference type="GO" id="GO:0005886">
    <property type="term" value="C:plasma membrane"/>
    <property type="evidence" value="ECO:0007669"/>
    <property type="project" value="TreeGrafter"/>
</dbReference>
<dbReference type="Pfam" id="PF00702">
    <property type="entry name" value="Hydrolase"/>
    <property type="match status" value="1"/>
</dbReference>
<dbReference type="PANTHER" id="PTHR24092:SF70">
    <property type="entry name" value="PHOSPHOLIPID-TRANSPORTING ATPASE"/>
    <property type="match status" value="1"/>
</dbReference>
<dbReference type="SUPFAM" id="SSF56784">
    <property type="entry name" value="HAD-like"/>
    <property type="match status" value="1"/>
</dbReference>
<dbReference type="SUPFAM" id="SSF81653">
    <property type="entry name" value="Calcium ATPase, transduction domain A"/>
    <property type="match status" value="1"/>
</dbReference>
<dbReference type="InterPro" id="IPR036412">
    <property type="entry name" value="HAD-like_sf"/>
</dbReference>
<dbReference type="GO" id="GO:0045332">
    <property type="term" value="P:phospholipid translocation"/>
    <property type="evidence" value="ECO:0007669"/>
    <property type="project" value="TreeGrafter"/>
</dbReference>
<dbReference type="AlphaFoldDB" id="A0AAV8U0C2"/>
<dbReference type="InterPro" id="IPR008250">
    <property type="entry name" value="ATPase_P-typ_transduc_dom_A_sf"/>
</dbReference>
<evidence type="ECO:0008006" key="3">
    <source>
        <dbReference type="Google" id="ProtNLM"/>
    </source>
</evidence>
<protein>
    <recommendedName>
        <fullName evidence="3">P-type ATPase</fullName>
    </recommendedName>
</protein>
<proteinExistence type="predicted"/>